<feature type="domain" description="Microcystin LR degradation protein MlrC C-terminal" evidence="2">
    <location>
        <begin position="295"/>
        <end position="466"/>
    </location>
</feature>
<evidence type="ECO:0000259" key="2">
    <source>
        <dbReference type="Pfam" id="PF07171"/>
    </source>
</evidence>
<organism evidence="4 5">
    <name type="scientific">Erwinia typographi</name>
    <dbReference type="NCBI Taxonomy" id="371042"/>
    <lineage>
        <taxon>Bacteria</taxon>
        <taxon>Pseudomonadati</taxon>
        <taxon>Pseudomonadota</taxon>
        <taxon>Gammaproteobacteria</taxon>
        <taxon>Enterobacterales</taxon>
        <taxon>Erwiniaceae</taxon>
        <taxon>Erwinia</taxon>
    </lineage>
</organism>
<comment type="cofactor">
    <cofactor evidence="1">
        <name>Zn(2+)</name>
        <dbReference type="ChEBI" id="CHEBI:29105"/>
    </cofactor>
    <text evidence="1">Binds 1 zinc ion per subunit.</text>
</comment>
<gene>
    <name evidence="4" type="ORF">NG99_08315</name>
</gene>
<keyword evidence="1" id="KW-0479">Metal-binding</keyword>
<evidence type="ECO:0000313" key="4">
    <source>
        <dbReference type="EMBL" id="KGT94604.1"/>
    </source>
</evidence>
<keyword evidence="1" id="KW-0645">Protease</keyword>
<accession>A0A0A3ZA07</accession>
<feature type="domain" description="Microcystin LR degradation protein MlrC N-terminal" evidence="3">
    <location>
        <begin position="3"/>
        <end position="282"/>
    </location>
</feature>
<dbReference type="InterPro" id="IPR009197">
    <property type="entry name" value="MlrC"/>
</dbReference>
<proteinExistence type="inferred from homology"/>
<comment type="similarity">
    <text evidence="1">Belongs to the peptidase M81 family.</text>
</comment>
<dbReference type="EMBL" id="JRUQ01000027">
    <property type="protein sequence ID" value="KGT94604.1"/>
    <property type="molecule type" value="Genomic_DNA"/>
</dbReference>
<protein>
    <recommendedName>
        <fullName evidence="1">Microcystinase C</fullName>
        <shortName evidence="1">MlrC</shortName>
    </recommendedName>
</protein>
<dbReference type="GO" id="GO:0046872">
    <property type="term" value="F:metal ion binding"/>
    <property type="evidence" value="ECO:0007669"/>
    <property type="project" value="UniProtKB-KW"/>
</dbReference>
<dbReference type="AlphaFoldDB" id="A0A0A3ZA07"/>
<evidence type="ECO:0000256" key="1">
    <source>
        <dbReference type="PIRNR" id="PIRNR012702"/>
    </source>
</evidence>
<dbReference type="Pfam" id="PF07364">
    <property type="entry name" value="DUF1485"/>
    <property type="match status" value="1"/>
</dbReference>
<dbReference type="InterPro" id="IPR010799">
    <property type="entry name" value="MlrC_C"/>
</dbReference>
<keyword evidence="5" id="KW-1185">Reference proteome</keyword>
<keyword evidence="1" id="KW-0378">Hydrolase</keyword>
<evidence type="ECO:0000313" key="5">
    <source>
        <dbReference type="Proteomes" id="UP000030351"/>
    </source>
</evidence>
<comment type="function">
    <text evidence="1">Involved in peptidolytic degradation of cyclic heptapeptide hepatotoxin microcystin (MC).</text>
</comment>
<dbReference type="GO" id="GO:0006508">
    <property type="term" value="P:proteolysis"/>
    <property type="evidence" value="ECO:0007669"/>
    <property type="project" value="UniProtKB-KW"/>
</dbReference>
<dbReference type="PIRSF" id="PIRSF012702">
    <property type="entry name" value="UCP012702"/>
    <property type="match status" value="1"/>
</dbReference>
<keyword evidence="1" id="KW-0482">Metalloprotease</keyword>
<dbReference type="InterPro" id="IPR015995">
    <property type="entry name" value="MlrC_N"/>
</dbReference>
<dbReference type="GO" id="GO:0008237">
    <property type="term" value="F:metallopeptidase activity"/>
    <property type="evidence" value="ECO:0007669"/>
    <property type="project" value="UniProtKB-KW"/>
</dbReference>
<evidence type="ECO:0000259" key="3">
    <source>
        <dbReference type="Pfam" id="PF07364"/>
    </source>
</evidence>
<reference evidence="4 5" key="1">
    <citation type="submission" date="2014-10" db="EMBL/GenBank/DDBJ databases">
        <title>Genome sequence of Erwinia typographi M043b.</title>
        <authorList>
            <person name="Chan K.-G."/>
            <person name="Tan W.-S."/>
        </authorList>
    </citation>
    <scope>NUCLEOTIDE SEQUENCE [LARGE SCALE GENOMIC DNA]</scope>
    <source>
        <strain evidence="4 5">M043b</strain>
    </source>
</reference>
<sequence>MNLFIAALGTETNTFSPLPTGRQNFDETLFSRHNGSQSDHYFAQPVRIWREMATQQGDEVVESLTTFAQPGGLTRQDVWETLRDDLLADLQSAGQVDWVLLNLHGAMASDDCDDCEKELVLAVRQIVGPEVIIGVELDLHCHLDPELIAAASLVILYKEYPHTDVNDRAVELFTHCRAAALGEFTPVMALRDCRMLGVWRTSDSEIRQLVDEMFTSEQQEAVLSLSFCHGFPWADVPNVGAKALVAVKDNPQLAGRLADELAEKILGLRYRYQPTLLTIDQLTASLPDLPGVTVVADIADNAGGGAASDATWLLQGMIQAKSSGVLFGNLWDPLAVRICQEAGEGSQLPLRIGGKVGPQSGDPLDLRVRVLKIVEQATVTFGAGKQAMGDAVLLDADGLHIVINSVRTQTFHPDAYTQFGLDLNDYRAVVVKSAQHFYAGFAPVADRVIYVSAPGTVSPDFTTLPLAKAGRPLWPQVEDPFAAGGQL</sequence>
<name>A0A0A3ZA07_9GAMM</name>
<dbReference type="eggNOG" id="COG5476">
    <property type="taxonomic scope" value="Bacteria"/>
</dbReference>
<comment type="caution">
    <text evidence="4">The sequence shown here is derived from an EMBL/GenBank/DDBJ whole genome shotgun (WGS) entry which is preliminary data.</text>
</comment>
<dbReference type="Proteomes" id="UP000030351">
    <property type="component" value="Unassembled WGS sequence"/>
</dbReference>
<dbReference type="Pfam" id="PF07171">
    <property type="entry name" value="MlrC_C"/>
    <property type="match status" value="1"/>
</dbReference>
<dbReference type="STRING" id="371042.NG99_08315"/>
<dbReference type="RefSeq" id="WP_034890722.1">
    <property type="nucleotide sequence ID" value="NZ_JRUQ01000027.1"/>
</dbReference>